<dbReference type="AlphaFoldDB" id="A0A1B1U7Q3"/>
<evidence type="ECO:0000259" key="10">
    <source>
        <dbReference type="PROSITE" id="PS51464"/>
    </source>
</evidence>
<protein>
    <recommendedName>
        <fullName evidence="9">Phosphoheptose isomerase</fullName>
        <ecNumber evidence="9">5.3.1.28</ecNumber>
    </recommendedName>
    <alternativeName>
        <fullName evidence="9">Sedoheptulose 7-phosphate isomerase</fullName>
    </alternativeName>
</protein>
<dbReference type="GO" id="GO:0097367">
    <property type="term" value="F:carbohydrate derivative binding"/>
    <property type="evidence" value="ECO:0007669"/>
    <property type="project" value="InterPro"/>
</dbReference>
<feature type="binding site" evidence="9">
    <location>
        <position position="54"/>
    </location>
    <ligand>
        <name>substrate</name>
    </ligand>
</feature>
<dbReference type="Proteomes" id="UP000092884">
    <property type="component" value="Chromosome"/>
</dbReference>
<comment type="catalytic activity">
    <reaction evidence="1 9">
        <text>2 D-sedoheptulose 7-phosphate = D-glycero-alpha-D-manno-heptose 7-phosphate + D-glycero-beta-D-manno-heptose 7-phosphate</text>
        <dbReference type="Rhea" id="RHEA:27489"/>
        <dbReference type="ChEBI" id="CHEBI:57483"/>
        <dbReference type="ChEBI" id="CHEBI:60203"/>
        <dbReference type="ChEBI" id="CHEBI:60204"/>
        <dbReference type="EC" id="5.3.1.28"/>
    </reaction>
</comment>
<evidence type="ECO:0000313" key="12">
    <source>
        <dbReference type="Proteomes" id="UP000092884"/>
    </source>
</evidence>
<gene>
    <name evidence="9" type="primary">gmhA</name>
    <name evidence="11" type="ORF">BBW65_02035</name>
</gene>
<dbReference type="PANTHER" id="PTHR30390">
    <property type="entry name" value="SEDOHEPTULOSE 7-PHOSPHATE ISOMERASE / DNAA INITIATOR-ASSOCIATING FACTOR FOR REPLICATION INITIATION"/>
    <property type="match status" value="1"/>
</dbReference>
<keyword evidence="8 9" id="KW-0119">Carbohydrate metabolism</keyword>
<feature type="binding site" evidence="9">
    <location>
        <position position="169"/>
    </location>
    <ligand>
        <name>Zn(2+)</name>
        <dbReference type="ChEBI" id="CHEBI:29105"/>
    </ligand>
</feature>
<keyword evidence="5 9" id="KW-0479">Metal-binding</keyword>
<feature type="binding site" evidence="9">
    <location>
        <begin position="83"/>
        <end position="84"/>
    </location>
    <ligand>
        <name>substrate</name>
    </ligand>
</feature>
<reference evidence="12" key="1">
    <citation type="submission" date="2016-07" db="EMBL/GenBank/DDBJ databases">
        <authorList>
            <person name="Florea S."/>
            <person name="Webb J.S."/>
            <person name="Jaromczyk J."/>
            <person name="Schardl C.L."/>
        </authorList>
    </citation>
    <scope>NUCLEOTIDE SEQUENCE [LARGE SCALE GENOMIC DNA]</scope>
    <source>
        <strain evidence="12">MIT 01-6242</strain>
    </source>
</reference>
<feature type="domain" description="SIS" evidence="10">
    <location>
        <begin position="26"/>
        <end position="180"/>
    </location>
</feature>
<dbReference type="STRING" id="222136.BBW65_02035"/>
<dbReference type="EMBL" id="CP016503">
    <property type="protein sequence ID" value="ANV98732.1"/>
    <property type="molecule type" value="Genomic_DNA"/>
</dbReference>
<dbReference type="InterPro" id="IPR004515">
    <property type="entry name" value="Phosphoheptose_Isoase"/>
</dbReference>
<dbReference type="Pfam" id="PF13580">
    <property type="entry name" value="SIS_2"/>
    <property type="match status" value="1"/>
</dbReference>
<dbReference type="PROSITE" id="PS51464">
    <property type="entry name" value="SIS"/>
    <property type="match status" value="1"/>
</dbReference>
<dbReference type="GO" id="GO:0005737">
    <property type="term" value="C:cytoplasm"/>
    <property type="evidence" value="ECO:0007669"/>
    <property type="project" value="UniProtKB-SubCell"/>
</dbReference>
<comment type="cofactor">
    <cofactor evidence="9">
        <name>Zn(2+)</name>
        <dbReference type="ChEBI" id="CHEBI:29105"/>
    </cofactor>
    <text evidence="9">Binds 1 zinc ion per subunit.</text>
</comment>
<comment type="subcellular location">
    <subcellularLocation>
        <location evidence="2 9">Cytoplasm</location>
    </subcellularLocation>
</comment>
<dbReference type="InterPro" id="IPR035461">
    <property type="entry name" value="GmhA/DiaA"/>
</dbReference>
<feature type="binding site" evidence="9">
    <location>
        <begin position="109"/>
        <end position="111"/>
    </location>
    <ligand>
        <name>substrate</name>
    </ligand>
</feature>
<comment type="function">
    <text evidence="9">Catalyzes the isomerization of sedoheptulose 7-phosphate in D-glycero-D-manno-heptose 7-phosphate.</text>
</comment>
<dbReference type="GO" id="GO:2001061">
    <property type="term" value="P:D-glycero-D-manno-heptose 7-phosphate biosynthetic process"/>
    <property type="evidence" value="ECO:0007669"/>
    <property type="project" value="UniProtKB-UniPathway"/>
</dbReference>
<organism evidence="11 12">
    <name type="scientific">Helicobacter enhydrae</name>
    <dbReference type="NCBI Taxonomy" id="222136"/>
    <lineage>
        <taxon>Bacteria</taxon>
        <taxon>Pseudomonadati</taxon>
        <taxon>Campylobacterota</taxon>
        <taxon>Epsilonproteobacteria</taxon>
        <taxon>Campylobacterales</taxon>
        <taxon>Helicobacteraceae</taxon>
        <taxon>Helicobacter</taxon>
    </lineage>
</organism>
<evidence type="ECO:0000256" key="9">
    <source>
        <dbReference type="HAMAP-Rule" id="MF_00067"/>
    </source>
</evidence>
<dbReference type="GO" id="GO:0008968">
    <property type="term" value="F:D-sedoheptulose 7-phosphate isomerase activity"/>
    <property type="evidence" value="ECO:0007669"/>
    <property type="project" value="UniProtKB-UniRule"/>
</dbReference>
<evidence type="ECO:0000256" key="6">
    <source>
        <dbReference type="ARBA" id="ARBA00022833"/>
    </source>
</evidence>
<dbReference type="PANTHER" id="PTHR30390:SF6">
    <property type="entry name" value="DNAA INITIATOR-ASSOCIATING PROTEIN DIAA"/>
    <property type="match status" value="1"/>
</dbReference>
<evidence type="ECO:0000256" key="7">
    <source>
        <dbReference type="ARBA" id="ARBA00023235"/>
    </source>
</evidence>
<dbReference type="GO" id="GO:0005975">
    <property type="term" value="P:carbohydrate metabolic process"/>
    <property type="evidence" value="ECO:0007669"/>
    <property type="project" value="UniProtKB-UniRule"/>
</dbReference>
<feature type="binding site" evidence="9">
    <location>
        <position position="161"/>
    </location>
    <ligand>
        <name>Zn(2+)</name>
        <dbReference type="ChEBI" id="CHEBI:29105"/>
    </ligand>
</feature>
<dbReference type="NCBIfam" id="TIGR00441">
    <property type="entry name" value="gmhA"/>
    <property type="match status" value="1"/>
</dbReference>
<keyword evidence="6 9" id="KW-0862">Zinc</keyword>
<feature type="binding site" evidence="9">
    <location>
        <position position="54"/>
    </location>
    <ligand>
        <name>Zn(2+)</name>
        <dbReference type="ChEBI" id="CHEBI:29105"/>
    </ligand>
</feature>
<feature type="binding site" evidence="9">
    <location>
        <position position="161"/>
    </location>
    <ligand>
        <name>substrate</name>
    </ligand>
</feature>
<proteinExistence type="inferred from homology"/>
<comment type="pathway">
    <text evidence="9">Carbohydrate biosynthesis; D-glycero-D-manno-heptose 7-phosphate biosynthesis; D-glycero-alpha-D-manno-heptose 7-phosphate and D-glycero-beta-D-manno-heptose 7-phosphate from sedoheptulose 7-phosphate: step 1/1.</text>
</comment>
<comment type="miscellaneous">
    <text evidence="9">The reaction produces a racemic mixture of D-glycero-alpha-D-manno-heptose 7-phosphate and D-glycero-beta-D-manno-heptose 7-phosphate.</text>
</comment>
<evidence type="ECO:0000256" key="4">
    <source>
        <dbReference type="ARBA" id="ARBA00022490"/>
    </source>
</evidence>
<evidence type="ECO:0000256" key="2">
    <source>
        <dbReference type="ARBA" id="ARBA00004496"/>
    </source>
</evidence>
<dbReference type="SUPFAM" id="SSF53697">
    <property type="entry name" value="SIS domain"/>
    <property type="match status" value="1"/>
</dbReference>
<dbReference type="Gene3D" id="3.40.50.10490">
    <property type="entry name" value="Glucose-6-phosphate isomerase like protein, domain 1"/>
    <property type="match status" value="1"/>
</dbReference>
<accession>A0A1B1U7Q3</accession>
<feature type="binding site" evidence="9">
    <location>
        <position position="50"/>
    </location>
    <ligand>
        <name>Zn(2+)</name>
        <dbReference type="ChEBI" id="CHEBI:29105"/>
    </ligand>
</feature>
<keyword evidence="7 9" id="KW-0413">Isomerase</keyword>
<evidence type="ECO:0000256" key="1">
    <source>
        <dbReference type="ARBA" id="ARBA00000348"/>
    </source>
</evidence>
<evidence type="ECO:0000313" key="11">
    <source>
        <dbReference type="EMBL" id="ANV98732.1"/>
    </source>
</evidence>
<name>A0A1B1U7Q3_9HELI</name>
<feature type="binding site" evidence="9">
    <location>
        <begin position="41"/>
        <end position="43"/>
    </location>
    <ligand>
        <name>substrate</name>
    </ligand>
</feature>
<feature type="binding site" evidence="9">
    <location>
        <position position="114"/>
    </location>
    <ligand>
        <name>substrate</name>
    </ligand>
</feature>
<dbReference type="HAMAP" id="MF_00067">
    <property type="entry name" value="GmhA"/>
    <property type="match status" value="1"/>
</dbReference>
<dbReference type="CDD" id="cd05006">
    <property type="entry name" value="SIS_GmhA"/>
    <property type="match status" value="1"/>
</dbReference>
<keyword evidence="12" id="KW-1185">Reference proteome</keyword>
<dbReference type="UniPathway" id="UPA00041">
    <property type="reaction ID" value="UER00436"/>
</dbReference>
<dbReference type="KEGG" id="het:BBW65_02035"/>
<evidence type="ECO:0000256" key="3">
    <source>
        <dbReference type="ARBA" id="ARBA00009894"/>
    </source>
</evidence>
<dbReference type="InterPro" id="IPR046348">
    <property type="entry name" value="SIS_dom_sf"/>
</dbReference>
<dbReference type="GO" id="GO:0008270">
    <property type="term" value="F:zinc ion binding"/>
    <property type="evidence" value="ECO:0007669"/>
    <property type="project" value="UniProtKB-UniRule"/>
</dbReference>
<comment type="similarity">
    <text evidence="3 9">Belongs to the SIS family. GmhA subfamily.</text>
</comment>
<evidence type="ECO:0000256" key="8">
    <source>
        <dbReference type="ARBA" id="ARBA00023277"/>
    </source>
</evidence>
<dbReference type="InterPro" id="IPR001347">
    <property type="entry name" value="SIS_dom"/>
</dbReference>
<dbReference type="InterPro" id="IPR050099">
    <property type="entry name" value="SIS_GmhA/DiaA_subfam"/>
</dbReference>
<dbReference type="EC" id="5.3.1.28" evidence="9"/>
<sequence length="180" mass="19450">MQEHLLVTQKTLEVLASEIERLADKLIEVLKNGNKILICGNGGSAGDSQHFAAELTGRYKTERIGLPAIALSVDTSALTAIGNDYGFEFVFSRQIQALAKEGDVVFGISTSGNSQNVNNALREGKRLGAFCVGLSGRDGGEMKGLCDINVIVPSEHTPRIQEMHILIIHLLCQKIDEAFV</sequence>
<keyword evidence="4 9" id="KW-0963">Cytoplasm</keyword>
<evidence type="ECO:0000256" key="5">
    <source>
        <dbReference type="ARBA" id="ARBA00022723"/>
    </source>
</evidence>